<dbReference type="InterPro" id="IPR028098">
    <property type="entry name" value="Glyco_trans_4-like_N"/>
</dbReference>
<evidence type="ECO:0000256" key="2">
    <source>
        <dbReference type="SAM" id="MobiDB-lite"/>
    </source>
</evidence>
<gene>
    <name evidence="5" type="ORF">NT26_2947</name>
</gene>
<evidence type="ECO:0000256" key="1">
    <source>
        <dbReference type="ARBA" id="ARBA00022679"/>
    </source>
</evidence>
<dbReference type="GO" id="GO:0009103">
    <property type="term" value="P:lipopolysaccharide biosynthetic process"/>
    <property type="evidence" value="ECO:0007669"/>
    <property type="project" value="TreeGrafter"/>
</dbReference>
<evidence type="ECO:0000259" key="4">
    <source>
        <dbReference type="Pfam" id="PF13579"/>
    </source>
</evidence>
<dbReference type="AlphaFoldDB" id="L0NIP3"/>
<proteinExistence type="predicted"/>
<accession>L0NIP3</accession>
<dbReference type="Gene3D" id="3.40.50.2000">
    <property type="entry name" value="Glycogen Phosphorylase B"/>
    <property type="match status" value="2"/>
</dbReference>
<dbReference type="Pfam" id="PF13579">
    <property type="entry name" value="Glyco_trans_4_4"/>
    <property type="match status" value="1"/>
</dbReference>
<feature type="domain" description="Glycosyltransferase subfamily 4-like N-terminal" evidence="4">
    <location>
        <begin position="99"/>
        <end position="255"/>
    </location>
</feature>
<dbReference type="EMBL" id="FO082820">
    <property type="protein sequence ID" value="CCF20671.1"/>
    <property type="molecule type" value="Genomic_DNA"/>
</dbReference>
<sequence>MISGPDTMKTKHREPAAGAEPAQRQSIAPPALDGADAYSAEQFEQVEANGTAAVSVAGSFQPHPAFKDLAAARSNADRGGSARPLVMMLGLRGVPDVQGGIERHVEMLGQELAREGWSVEVLGRRPYLKENKPFTWKGMRVTPLLAPRSMMLEAFVHTFSGILYAALKRPHILHIHAIGPGLLVPLARLFGLRVVTTHHGYDYDREKWGANAKKILRLGERLAVRMSHAAIAVSRDVTETMQERYDRRLSHVPNGVLVRPAAPHPEILERFGLTRRRYVVMVARIVPEKRQTDLIKAFAQLRSADWKLAIIGGADHKSRYHEEVEALAREVPGVVMTGFQSGDNLAGLLSQAGLFVLPSLHEGMPISLLEAMSYGLPVLASDIPANHEVELPDQDYFPPGDVDALTAALRRKLAEPFNEQAALARIRYAEKNYTWSSIAGATTAVYQSVLDGGKVGKRH</sequence>
<feature type="domain" description="Glycosyl transferase family 1" evidence="3">
    <location>
        <begin position="274"/>
        <end position="422"/>
    </location>
</feature>
<dbReference type="KEGG" id="rht:NT26_2947"/>
<dbReference type="SUPFAM" id="SSF53756">
    <property type="entry name" value="UDP-Glycosyltransferase/glycogen phosphorylase"/>
    <property type="match status" value="1"/>
</dbReference>
<feature type="region of interest" description="Disordered" evidence="2">
    <location>
        <begin position="1"/>
        <end position="29"/>
    </location>
</feature>
<organism evidence="5 6">
    <name type="scientific">Pseudorhizobium banfieldiae</name>
    <dbReference type="NCBI Taxonomy" id="1125847"/>
    <lineage>
        <taxon>Bacteria</taxon>
        <taxon>Pseudomonadati</taxon>
        <taxon>Pseudomonadota</taxon>
        <taxon>Alphaproteobacteria</taxon>
        <taxon>Hyphomicrobiales</taxon>
        <taxon>Rhizobiaceae</taxon>
        <taxon>Rhizobium/Agrobacterium group</taxon>
        <taxon>Pseudorhizobium</taxon>
    </lineage>
</organism>
<dbReference type="PANTHER" id="PTHR46401">
    <property type="entry name" value="GLYCOSYLTRANSFERASE WBBK-RELATED"/>
    <property type="match status" value="1"/>
</dbReference>
<evidence type="ECO:0000259" key="3">
    <source>
        <dbReference type="Pfam" id="PF00534"/>
    </source>
</evidence>
<dbReference type="CDD" id="cd03801">
    <property type="entry name" value="GT4_PimA-like"/>
    <property type="match status" value="1"/>
</dbReference>
<dbReference type="Pfam" id="PF00534">
    <property type="entry name" value="Glycos_transf_1"/>
    <property type="match status" value="1"/>
</dbReference>
<keyword evidence="6" id="KW-1185">Reference proteome</keyword>
<protein>
    <submittedName>
        <fullName evidence="5">Glycosyl transferase, group 1 (Modular protein)</fullName>
    </submittedName>
</protein>
<dbReference type="GO" id="GO:0016757">
    <property type="term" value="F:glycosyltransferase activity"/>
    <property type="evidence" value="ECO:0007669"/>
    <property type="project" value="InterPro"/>
</dbReference>
<keyword evidence="1 5" id="KW-0808">Transferase</keyword>
<reference evidence="5 6" key="1">
    <citation type="journal article" date="2013" name="Genome Biol. Evol.">
        <title>Life in an arsenic-containing gold mine: genome and physiology of the autotrophic arsenite-oxidizing bacterium rhizobium sp. NT-26.</title>
        <authorList>
            <person name="Andres J."/>
            <person name="Arsene-Ploetze F."/>
            <person name="Barbe V."/>
            <person name="Brochier-Armanet C."/>
            <person name="Cleiss-Arnold J."/>
            <person name="Coppee J.Y."/>
            <person name="Dillies M.A."/>
            <person name="Geist"/>
            <person name="L"/>
            <person name="Joublin A."/>
            <person name="Koechler S."/>
            <person name="Lassalle F."/>
            <person name="Marchal M."/>
            <person name="Medigue C."/>
            <person name="Muller D."/>
            <person name="Nesme X."/>
            <person name="Plewniak F."/>
            <person name="Proux C."/>
            <person name="Ramirez-Bahena M.H."/>
            <person name="Schenowitz C."/>
            <person name="Sismeiro O."/>
            <person name="Vallenet D."/>
            <person name="Santini J.M."/>
            <person name="Bertin P.N."/>
        </authorList>
    </citation>
    <scope>NUCLEOTIDE SEQUENCE [LARGE SCALE GENOMIC DNA]</scope>
    <source>
        <strain evidence="5 6">NT-26</strain>
    </source>
</reference>
<dbReference type="STRING" id="1125847.NT26_2947"/>
<dbReference type="Proteomes" id="UP000010792">
    <property type="component" value="Chromosome"/>
</dbReference>
<dbReference type="PANTHER" id="PTHR46401:SF2">
    <property type="entry name" value="GLYCOSYLTRANSFERASE WBBK-RELATED"/>
    <property type="match status" value="1"/>
</dbReference>
<evidence type="ECO:0000313" key="5">
    <source>
        <dbReference type="EMBL" id="CCF20671.1"/>
    </source>
</evidence>
<name>L0NIP3_9HYPH</name>
<evidence type="ECO:0000313" key="6">
    <source>
        <dbReference type="Proteomes" id="UP000010792"/>
    </source>
</evidence>
<dbReference type="InterPro" id="IPR001296">
    <property type="entry name" value="Glyco_trans_1"/>
</dbReference>